<protein>
    <submittedName>
        <fullName evidence="4">Glycosyltransferase family 1 protein</fullName>
    </submittedName>
</protein>
<feature type="domain" description="Glycosyl transferase family 1" evidence="2">
    <location>
        <begin position="203"/>
        <end position="356"/>
    </location>
</feature>
<dbReference type="SUPFAM" id="SSF53756">
    <property type="entry name" value="UDP-Glycosyltransferase/glycogen phosphorylase"/>
    <property type="match status" value="1"/>
</dbReference>
<dbReference type="PANTHER" id="PTHR46401">
    <property type="entry name" value="GLYCOSYLTRANSFERASE WBBK-RELATED"/>
    <property type="match status" value="1"/>
</dbReference>
<dbReference type="FunFam" id="3.40.50.2000:FF:000119">
    <property type="entry name" value="Glycosyl transferase group 1"/>
    <property type="match status" value="1"/>
</dbReference>
<accession>A0A5C7JAR1</accession>
<evidence type="ECO:0000313" key="4">
    <source>
        <dbReference type="EMBL" id="TXG78214.1"/>
    </source>
</evidence>
<sequence length="383" mass="44085">MKIGIDIRSLASGRQSGVEEYVRGLLRELFLQGGEHEFILFFNAWGSQEPDLSFATGFPNVTIKRFRLPNKLLNFLLWYMRLPKLDRLLGGVDVFFLPNMNFAAVSRKTKLVVTVHDLSFEWFPETFSWKQRLWHYLVNLRGLLRRADALVAVSQATADDIHERYRIDRQKIFTIHSGVNENFGPLDRNDIRLIEVQKKYQLPYRFILSLGTLEPRKNLISLVRAYEAFHHTAVGELVKYELVIAGPPGWKCEELLESIRRSPVKHHIHLLGFVDERDKAALYTLASVFVYPSFYEGFGFPPLEALTCGIPVIASHSSSLPEVVGDAGLLIDPYRPDEILQALRQVLSDKDLSLLLHERALQNRHRFSWQQSASEFLQLLKSL</sequence>
<evidence type="ECO:0000259" key="2">
    <source>
        <dbReference type="Pfam" id="PF00534"/>
    </source>
</evidence>
<keyword evidence="1 4" id="KW-0808">Transferase</keyword>
<organism evidence="4 5">
    <name type="scientific">Candidatus Dojkabacteria bacterium</name>
    <dbReference type="NCBI Taxonomy" id="2099670"/>
    <lineage>
        <taxon>Bacteria</taxon>
        <taxon>Candidatus Dojkabacteria</taxon>
    </lineage>
</organism>
<dbReference type="Gene3D" id="3.40.50.2000">
    <property type="entry name" value="Glycogen Phosphorylase B"/>
    <property type="match status" value="2"/>
</dbReference>
<dbReference type="Proteomes" id="UP000321026">
    <property type="component" value="Unassembled WGS sequence"/>
</dbReference>
<dbReference type="AlphaFoldDB" id="A0A5C7JAR1"/>
<dbReference type="Pfam" id="PF13439">
    <property type="entry name" value="Glyco_transf_4"/>
    <property type="match status" value="1"/>
</dbReference>
<comment type="caution">
    <text evidence="4">The sequence shown here is derived from an EMBL/GenBank/DDBJ whole genome shotgun (WGS) entry which is preliminary data.</text>
</comment>
<dbReference type="GO" id="GO:0016757">
    <property type="term" value="F:glycosyltransferase activity"/>
    <property type="evidence" value="ECO:0007669"/>
    <property type="project" value="InterPro"/>
</dbReference>
<dbReference type="PANTHER" id="PTHR46401:SF2">
    <property type="entry name" value="GLYCOSYLTRANSFERASE WBBK-RELATED"/>
    <property type="match status" value="1"/>
</dbReference>
<feature type="domain" description="Glycosyltransferase subfamily 4-like N-terminal" evidence="3">
    <location>
        <begin position="16"/>
        <end position="181"/>
    </location>
</feature>
<evidence type="ECO:0000259" key="3">
    <source>
        <dbReference type="Pfam" id="PF13439"/>
    </source>
</evidence>
<name>A0A5C7JAR1_9BACT</name>
<dbReference type="InterPro" id="IPR001296">
    <property type="entry name" value="Glyco_trans_1"/>
</dbReference>
<dbReference type="GO" id="GO:0009103">
    <property type="term" value="P:lipopolysaccharide biosynthetic process"/>
    <property type="evidence" value="ECO:0007669"/>
    <property type="project" value="TreeGrafter"/>
</dbReference>
<proteinExistence type="predicted"/>
<reference evidence="4 5" key="1">
    <citation type="submission" date="2018-09" db="EMBL/GenBank/DDBJ databases">
        <title>Metagenome Assembled Genomes from an Advanced Water Purification Facility.</title>
        <authorList>
            <person name="Stamps B.W."/>
            <person name="Spear J.R."/>
        </authorList>
    </citation>
    <scope>NUCLEOTIDE SEQUENCE [LARGE SCALE GENOMIC DNA]</scope>
    <source>
        <strain evidence="4">Bin_63_2</strain>
    </source>
</reference>
<evidence type="ECO:0000256" key="1">
    <source>
        <dbReference type="ARBA" id="ARBA00022679"/>
    </source>
</evidence>
<evidence type="ECO:0000313" key="5">
    <source>
        <dbReference type="Proteomes" id="UP000321026"/>
    </source>
</evidence>
<gene>
    <name evidence="4" type="ORF">E6Q11_01535</name>
</gene>
<dbReference type="Pfam" id="PF00534">
    <property type="entry name" value="Glycos_transf_1"/>
    <property type="match status" value="1"/>
</dbReference>
<dbReference type="InterPro" id="IPR028098">
    <property type="entry name" value="Glyco_trans_4-like_N"/>
</dbReference>
<dbReference type="EMBL" id="SSDS01000024">
    <property type="protein sequence ID" value="TXG78214.1"/>
    <property type="molecule type" value="Genomic_DNA"/>
</dbReference>
<dbReference type="CDD" id="cd03809">
    <property type="entry name" value="GT4_MtfB-like"/>
    <property type="match status" value="1"/>
</dbReference>